<sequence length="117" mass="13574">MPLTIETHQEETYVVHAIEDVEPDEDEPWFSDILRYLQTSEYPLHFSSKNQRGLHLQSANFVLEGGFLYKRSPDGLNLRCVEKHEAQKVMETVHAGVGDTHMNGRMLALKVIRARYY</sequence>
<accession>A0ABM3RIQ3</accession>
<evidence type="ECO:0000313" key="1">
    <source>
        <dbReference type="Proteomes" id="UP000813463"/>
    </source>
</evidence>
<dbReference type="Gene3D" id="1.10.340.70">
    <property type="match status" value="1"/>
</dbReference>
<name>A0ABM3RIQ3_SPIOL</name>
<proteinExistence type="predicted"/>
<dbReference type="RefSeq" id="XP_056695502.1">
    <property type="nucleotide sequence ID" value="XM_056839524.1"/>
</dbReference>
<protein>
    <submittedName>
        <fullName evidence="2">Uncharacterized protein</fullName>
    </submittedName>
</protein>
<organism evidence="1 2">
    <name type="scientific">Spinacia oleracea</name>
    <name type="common">Spinach</name>
    <dbReference type="NCBI Taxonomy" id="3562"/>
    <lineage>
        <taxon>Eukaryota</taxon>
        <taxon>Viridiplantae</taxon>
        <taxon>Streptophyta</taxon>
        <taxon>Embryophyta</taxon>
        <taxon>Tracheophyta</taxon>
        <taxon>Spermatophyta</taxon>
        <taxon>Magnoliopsida</taxon>
        <taxon>eudicotyledons</taxon>
        <taxon>Gunneridae</taxon>
        <taxon>Pentapetalae</taxon>
        <taxon>Caryophyllales</taxon>
        <taxon>Chenopodiaceae</taxon>
        <taxon>Chenopodioideae</taxon>
        <taxon>Anserineae</taxon>
        <taxon>Spinacia</taxon>
    </lineage>
</organism>
<dbReference type="GeneID" id="130469974"/>
<dbReference type="Proteomes" id="UP000813463">
    <property type="component" value="Chromosome 3"/>
</dbReference>
<keyword evidence="1" id="KW-1185">Reference proteome</keyword>
<evidence type="ECO:0000313" key="2">
    <source>
        <dbReference type="RefSeq" id="XP_056695502.1"/>
    </source>
</evidence>
<dbReference type="PANTHER" id="PTHR48475:SF1">
    <property type="entry name" value="RNASE H TYPE-1 DOMAIN-CONTAINING PROTEIN"/>
    <property type="match status" value="1"/>
</dbReference>
<reference evidence="2" key="2">
    <citation type="submission" date="2025-08" db="UniProtKB">
        <authorList>
            <consortium name="RefSeq"/>
        </authorList>
    </citation>
    <scope>IDENTIFICATION</scope>
    <source>
        <tissue evidence="2">Leaf</tissue>
    </source>
</reference>
<dbReference type="PANTHER" id="PTHR48475">
    <property type="entry name" value="RIBONUCLEASE H"/>
    <property type="match status" value="1"/>
</dbReference>
<reference evidence="1" key="1">
    <citation type="journal article" date="2021" name="Nat. Commun.">
        <title>Genomic analyses provide insights into spinach domestication and the genetic basis of agronomic traits.</title>
        <authorList>
            <person name="Cai X."/>
            <person name="Sun X."/>
            <person name="Xu C."/>
            <person name="Sun H."/>
            <person name="Wang X."/>
            <person name="Ge C."/>
            <person name="Zhang Z."/>
            <person name="Wang Q."/>
            <person name="Fei Z."/>
            <person name="Jiao C."/>
            <person name="Wang Q."/>
        </authorList>
    </citation>
    <scope>NUCLEOTIDE SEQUENCE [LARGE SCALE GENOMIC DNA]</scope>
    <source>
        <strain evidence="1">cv. Varoflay</strain>
    </source>
</reference>
<gene>
    <name evidence="2" type="primary">LOC130469974</name>
</gene>